<evidence type="ECO:0000313" key="3">
    <source>
        <dbReference type="Proteomes" id="UP001519460"/>
    </source>
</evidence>
<proteinExistence type="predicted"/>
<dbReference type="EMBL" id="JACVVK020000026">
    <property type="protein sequence ID" value="KAK7502512.1"/>
    <property type="molecule type" value="Genomic_DNA"/>
</dbReference>
<organism evidence="2 3">
    <name type="scientific">Batillaria attramentaria</name>
    <dbReference type="NCBI Taxonomy" id="370345"/>
    <lineage>
        <taxon>Eukaryota</taxon>
        <taxon>Metazoa</taxon>
        <taxon>Spiralia</taxon>
        <taxon>Lophotrochozoa</taxon>
        <taxon>Mollusca</taxon>
        <taxon>Gastropoda</taxon>
        <taxon>Caenogastropoda</taxon>
        <taxon>Sorbeoconcha</taxon>
        <taxon>Cerithioidea</taxon>
        <taxon>Batillariidae</taxon>
        <taxon>Batillaria</taxon>
    </lineage>
</organism>
<protein>
    <submittedName>
        <fullName evidence="2">Uncharacterized protein</fullName>
    </submittedName>
</protein>
<sequence length="112" mass="12479">MTSPSLTDNRRLHSAGHALFSNHLHYNHYYSHQPCLPGGTTKVERDSRAPSGRPPHTTKTGQVGREATPCLLSSASSFSVCTSVDYCVRMYSVAMRLRITMDMPPVQWCLVQ</sequence>
<dbReference type="Proteomes" id="UP001519460">
    <property type="component" value="Unassembled WGS sequence"/>
</dbReference>
<keyword evidence="3" id="KW-1185">Reference proteome</keyword>
<feature type="region of interest" description="Disordered" evidence="1">
    <location>
        <begin position="37"/>
        <end position="65"/>
    </location>
</feature>
<dbReference type="AlphaFoldDB" id="A0ABD0LU82"/>
<evidence type="ECO:0000313" key="2">
    <source>
        <dbReference type="EMBL" id="KAK7502512.1"/>
    </source>
</evidence>
<comment type="caution">
    <text evidence="2">The sequence shown here is derived from an EMBL/GenBank/DDBJ whole genome shotgun (WGS) entry which is preliminary data.</text>
</comment>
<gene>
    <name evidence="2" type="ORF">BaRGS_00006465</name>
</gene>
<accession>A0ABD0LU82</accession>
<name>A0ABD0LU82_9CAEN</name>
<evidence type="ECO:0000256" key="1">
    <source>
        <dbReference type="SAM" id="MobiDB-lite"/>
    </source>
</evidence>
<reference evidence="2 3" key="1">
    <citation type="journal article" date="2023" name="Sci. Data">
        <title>Genome assembly of the Korean intertidal mud-creeper Batillaria attramentaria.</title>
        <authorList>
            <person name="Patra A.K."/>
            <person name="Ho P.T."/>
            <person name="Jun S."/>
            <person name="Lee S.J."/>
            <person name="Kim Y."/>
            <person name="Won Y.J."/>
        </authorList>
    </citation>
    <scope>NUCLEOTIDE SEQUENCE [LARGE SCALE GENOMIC DNA]</scope>
    <source>
        <strain evidence="2">Wonlab-2016</strain>
    </source>
</reference>